<feature type="domain" description="PPIase FKBP-type" evidence="8">
    <location>
        <begin position="225"/>
        <end position="311"/>
    </location>
</feature>
<comment type="catalytic activity">
    <reaction evidence="1 5 6">
        <text>[protein]-peptidylproline (omega=180) = [protein]-peptidylproline (omega=0)</text>
        <dbReference type="Rhea" id="RHEA:16237"/>
        <dbReference type="Rhea" id="RHEA-COMP:10747"/>
        <dbReference type="Rhea" id="RHEA-COMP:10748"/>
        <dbReference type="ChEBI" id="CHEBI:83833"/>
        <dbReference type="ChEBI" id="CHEBI:83834"/>
        <dbReference type="EC" id="5.2.1.8"/>
    </reaction>
</comment>
<dbReference type="PANTHER" id="PTHR43811:SF23">
    <property type="entry name" value="FKBP-TYPE 22 KDA PEPTIDYL-PROLYL CIS-TRANS ISOMERASE"/>
    <property type="match status" value="1"/>
</dbReference>
<evidence type="ECO:0000313" key="9">
    <source>
        <dbReference type="EMBL" id="APZ34606.1"/>
    </source>
</evidence>
<dbReference type="PROSITE" id="PS50059">
    <property type="entry name" value="FKBP_PPIASE"/>
    <property type="match status" value="1"/>
</dbReference>
<name>A0A1P8U979_9MICO</name>
<dbReference type="InterPro" id="IPR046357">
    <property type="entry name" value="PPIase_dom_sf"/>
</dbReference>
<reference evidence="9 10" key="1">
    <citation type="submission" date="2016-12" db="EMBL/GenBank/DDBJ databases">
        <title>Complete genome sequence of Microbacterium aurum KACC 15219.</title>
        <authorList>
            <person name="Jung Y."/>
            <person name="Shin J.-H."/>
            <person name="Lee Y.-J."/>
            <person name="Yi H."/>
            <person name="Bahn Y.-S."/>
            <person name="Kim J.F."/>
            <person name="Lee D.-W."/>
        </authorList>
    </citation>
    <scope>NUCLEOTIDE SEQUENCE [LARGE SCALE GENOMIC DNA]</scope>
    <source>
        <strain evidence="9 10">KACC 15219</strain>
    </source>
</reference>
<dbReference type="SUPFAM" id="SSF54534">
    <property type="entry name" value="FKBP-like"/>
    <property type="match status" value="1"/>
</dbReference>
<keyword evidence="3 5" id="KW-0697">Rotamase</keyword>
<dbReference type="EMBL" id="CP018762">
    <property type="protein sequence ID" value="APZ34606.1"/>
    <property type="molecule type" value="Genomic_DNA"/>
</dbReference>
<dbReference type="KEGG" id="maur:BOH66_10415"/>
<dbReference type="EC" id="5.2.1.8" evidence="6"/>
<protein>
    <recommendedName>
        <fullName evidence="6">Peptidyl-prolyl cis-trans isomerase</fullName>
        <ecNumber evidence="6">5.2.1.8</ecNumber>
    </recommendedName>
</protein>
<dbReference type="Gene3D" id="3.10.50.40">
    <property type="match status" value="1"/>
</dbReference>
<dbReference type="InterPro" id="IPR001179">
    <property type="entry name" value="PPIase_FKBP_dom"/>
</dbReference>
<comment type="similarity">
    <text evidence="2 6">Belongs to the FKBP-type PPIase family.</text>
</comment>
<dbReference type="AlphaFoldDB" id="A0A1P8U979"/>
<sequence length="316" mass="32118">MRRRIPAVLAVLGLSALTLAGCATASSPAACARPAAETGVLDAVHVSGAPGAAQVSLDAPVFVPETVAEDETVGEGMAITSDAQDLAFSVTIVDGATGESLLSASPQVNTVGYWREHYDGLADMMMCAREGSRVVGAVPATALSTDAAQNWGLSEDDTIVVAMDVQKVYLAAANGVPQYNDRRGMPSVVLAPGGEPGIIIPDADPPADLAVEVLKKGDGAVVTDADSIRIKYTGVTWADRKVFDSSWQKGASVAVTMNGVVPGFAQALEGQTVGSQILAVIPPELGYGAEGSGTIPGDATLVFVIDILGIDAPASS</sequence>
<keyword evidence="4 5" id="KW-0413">Isomerase</keyword>
<feature type="chain" id="PRO_5012049258" description="Peptidyl-prolyl cis-trans isomerase" evidence="7">
    <location>
        <begin position="26"/>
        <end position="316"/>
    </location>
</feature>
<organism evidence="9 10">
    <name type="scientific">Microbacterium aurum</name>
    <dbReference type="NCBI Taxonomy" id="36805"/>
    <lineage>
        <taxon>Bacteria</taxon>
        <taxon>Bacillati</taxon>
        <taxon>Actinomycetota</taxon>
        <taxon>Actinomycetes</taxon>
        <taxon>Micrococcales</taxon>
        <taxon>Microbacteriaceae</taxon>
        <taxon>Microbacterium</taxon>
    </lineage>
</organism>
<evidence type="ECO:0000256" key="4">
    <source>
        <dbReference type="ARBA" id="ARBA00023235"/>
    </source>
</evidence>
<evidence type="ECO:0000256" key="6">
    <source>
        <dbReference type="RuleBase" id="RU003915"/>
    </source>
</evidence>
<dbReference type="RefSeq" id="WP_076690928.1">
    <property type="nucleotide sequence ID" value="NZ_CP018762.1"/>
</dbReference>
<dbReference type="PROSITE" id="PS51257">
    <property type="entry name" value="PROKAR_LIPOPROTEIN"/>
    <property type="match status" value="1"/>
</dbReference>
<evidence type="ECO:0000256" key="1">
    <source>
        <dbReference type="ARBA" id="ARBA00000971"/>
    </source>
</evidence>
<accession>A0A1P8U979</accession>
<dbReference type="PANTHER" id="PTHR43811">
    <property type="entry name" value="FKBP-TYPE PEPTIDYL-PROLYL CIS-TRANS ISOMERASE FKPA"/>
    <property type="match status" value="1"/>
</dbReference>
<dbReference type="STRING" id="36805.BOH66_10415"/>
<evidence type="ECO:0000256" key="7">
    <source>
        <dbReference type="SAM" id="SignalP"/>
    </source>
</evidence>
<keyword evidence="7" id="KW-0732">Signal</keyword>
<evidence type="ECO:0000256" key="3">
    <source>
        <dbReference type="ARBA" id="ARBA00023110"/>
    </source>
</evidence>
<evidence type="ECO:0000256" key="5">
    <source>
        <dbReference type="PROSITE-ProRule" id="PRU00277"/>
    </source>
</evidence>
<keyword evidence="10" id="KW-1185">Reference proteome</keyword>
<evidence type="ECO:0000313" key="10">
    <source>
        <dbReference type="Proteomes" id="UP000187185"/>
    </source>
</evidence>
<evidence type="ECO:0000259" key="8">
    <source>
        <dbReference type="PROSITE" id="PS50059"/>
    </source>
</evidence>
<proteinExistence type="inferred from homology"/>
<dbReference type="Proteomes" id="UP000187185">
    <property type="component" value="Chromosome"/>
</dbReference>
<gene>
    <name evidence="9" type="ORF">BOH66_10415</name>
</gene>
<dbReference type="GO" id="GO:0003755">
    <property type="term" value="F:peptidyl-prolyl cis-trans isomerase activity"/>
    <property type="evidence" value="ECO:0007669"/>
    <property type="project" value="UniProtKB-UniRule"/>
</dbReference>
<evidence type="ECO:0000256" key="2">
    <source>
        <dbReference type="ARBA" id="ARBA00006577"/>
    </source>
</evidence>
<feature type="signal peptide" evidence="7">
    <location>
        <begin position="1"/>
        <end position="25"/>
    </location>
</feature>
<dbReference type="OrthoDB" id="25996at2"/>
<dbReference type="Pfam" id="PF00254">
    <property type="entry name" value="FKBP_C"/>
    <property type="match status" value="1"/>
</dbReference>